<feature type="domain" description="Piezo THU9 and anchor" evidence="16">
    <location>
        <begin position="1740"/>
        <end position="1978"/>
    </location>
</feature>
<sequence length="2345" mass="269181">MATETLELVTYITYRLLLPLVLAVAACIRISGISLLWLLFFMGVPCLPQFSYRNWIVHKSLKVYIILLQITSTLACCGHIVFWALQLSHKLDISVLTLCDPMNMILMNIGFQSLHKDVVPCVLDRVRLMLPDFIVFLTATVTTILCFKSPITLPHQRTKTGLNLSRLWRTIEPFVTTICLFLAGAVAPSIVNGIYFAMFITLSTLWAMGVKFGKIPHIKLMLLFVTGVQMITLYIYQFQIVYSRLPSTSLTARLLGFVQYYNLDCAVNSTSVPPVILHNPLHLEFTENLEWGNYVFVFTLTALYFSLGLSARFLIKISGSAPRNAMDSEESRNLLHADKRTSQTYNTINIDGVLEDAARLRGSIRSRHSSFASSYHPEEEGTFNQILRVLVKLLIDQVYLLTLLILMLWSIAYISWMEFVLLVLVCFLCICPKAKEASYSVAYPLVGYGTILVSIQYIYGLDLTEEELPQKMDIGLKREKSRGAPVFIKALFLSVFWIHLRAYLYQQVHLVEGAGSSLRHNRYTVKIYEFYRNVRHVILTYWPVVCYATLTTASLHSHSINIMRIIYLCFFAAFMFCYVISRKPLELCNLWLWYLLITYSMICVILLYTYQLPQISSLWTDDKDTIADIGMSKSTSPTELFLQLLIPILVLLTVTIQLRVFRAPPTSDQVDDPMLVADPMMIPEPVEQLETEENPAERKREYERRRARLKSQTYMTNLAINVADTMKEFWSESKTFASRAFHISLAILEMHSPKFVSLAIFYVCVWRVSVINVVLLLITVCTLPWPLVQYKLTIPIFCWVCWEIFTQLIYQLYMVQTIFTKYLDKFIEIPCSGPKPFQCHYKDKSDIEWLGYYVMNGKDRTLSLDNSPWAMVWGYVVVIVLLVIQRLLVHYTKGRRSPHVYILREGVFPDFIFPNITRASAETKISLQLMYLCNNCFVLFGKEVVYILHVVVAAVRYDLYGLLYIILLGIWKNLHSRTKVKMCMPYIILINILIAVQYILLIGLPPGLCFQYPWCGLQEQKLSLLIWLNIPSTPSTSNQFFILADFLLLLSVTRLWHTFQLQKLDPTLAGALDPSPGPDYADPSNKSLLNNIKLFIFTYLWWVTAAVLFLNAVMTISVFSVGFLLATFSLLWFGSSLLTRSTEKLLKVWEMVAILSYIVVLVKVILQLPSCVTFQAIEGKEDLKDLLCPVADFLKLICLQHRPKGYEDNPFSDCPTTANFRKSTFFLMDALTFMFVMVQIRVFKSPYFGHARNYLTVLIETSAQGAMIMKHRVTLRTKINFDAEEEHLKDIREHVAVLKAQHDSQQDFDFGTKELVAEALQYWEERERREAEAVQLKSQLYLTQEIRTSEISDYELRASDEEEFAEPSAPGATASAPSPSGDFIDTEDVILEDGEPDDIEYVRDIGEVPDIAVNDYPVWTPKPPKADKPTEEIIVDVIEFSHQSFVSFIEFTVAWLDDKSGDYRYTSNAIFKERYNALKDPGSLPTLSSSSYKFEDVLEDVGPSSSPTDHIVIRLATAFYFFCLARTELLCFLFMVVNHVMNASIISFFYPLMAFLWGMIAFPRPSGIFWYIVIVYCKISIVVKYIFHFDSIHWNSAKEHYPDSQSPMWLPNLLGLTKTEDLILITVWDLLVLMSVFFHKSCLETAGIWSLWYDTFDDLEHEEREQIVSLPSTAAGAMKVTGVTDDSSDKETTLIDKNDSEESFGSGQHSDSSNYTTLAKLNFIMFWKLLIEKAKKDMPKDLYLPMLLSSLLALIVTVLGWNSFGKVQTNDKVDVTELISTNYIPSVFLIILLAQFMMMIFDRIIYLKKSMIAKYMYQVFVFLVIHIYLFLFQPWFTKEYFKRQSAWIAMYVFFCCYFTLSAFQIQSGYPRIYTDSIILRTYGLVTYVTYLGYLAVPFLWELEVLLNWVCTETTLTLDYWVKYSDIKAYLFKLKCWQTTYESSYYLGEKQPTYMRYGIGGLLVLLLILIIWFPLLFMSVVTTNSVPNPPTAFFCSLSITGLEPLVNIKVAQMPPGITDNDFAALKLKVSEDGSATLNNSSKYSNYTEFLGRFKTTDVVKLDILSDSTTLWEISPAAVKYLVLSLEDPTYDMTMRFEWSLVRNPDSVSVTKVATGYTEINILDKPDPDAKLVPYVSRTALLDVIQNCDTTHKLMVDGLIPSFLLAKETGTSTMVQLFPPSSKSNSHNVKDVEVSLSHDKDEPAAVCRLWDGFYWSFNQTSEMTTTFTNPFGGILANRVQFYIFSDRIVSSQYQLIASYGIIGLYISVVLVIFKFVRLTLADTSTRIIFQEMPCPDLIMDLVKSTEMVRAQSEFVLEQVLFRKLLLLYRSPETLIVWTGRHRHLKEE</sequence>
<feature type="transmembrane region" description="Helical" evidence="11">
    <location>
        <begin position="1817"/>
        <end position="1836"/>
    </location>
</feature>
<feature type="transmembrane region" description="Helical" evidence="11">
    <location>
        <begin position="1119"/>
        <end position="1139"/>
    </location>
</feature>
<comment type="similarity">
    <text evidence="2">Belongs to the PIEZO (TC 1.A.75) family.</text>
</comment>
<feature type="transmembrane region" description="Helical" evidence="11">
    <location>
        <begin position="482"/>
        <end position="500"/>
    </location>
</feature>
<dbReference type="GO" id="GO:0008381">
    <property type="term" value="F:mechanosensitive monoatomic ion channel activity"/>
    <property type="evidence" value="ECO:0007669"/>
    <property type="project" value="InterPro"/>
</dbReference>
<dbReference type="InterPro" id="IPR056768">
    <property type="entry name" value="THU_Piezo"/>
</dbReference>
<keyword evidence="4" id="KW-1003">Cell membrane</keyword>
<keyword evidence="7" id="KW-0406">Ion transport</keyword>
<evidence type="ECO:0000256" key="6">
    <source>
        <dbReference type="ARBA" id="ARBA00022989"/>
    </source>
</evidence>
<feature type="transmembrane region" description="Helical" evidence="11">
    <location>
        <begin position="63"/>
        <end position="85"/>
    </location>
</feature>
<dbReference type="PANTHER" id="PTHR47049">
    <property type="entry name" value="PIEZO-TYPE MECHANOSENSITIVE ION CHANNEL HOMOLOG"/>
    <property type="match status" value="1"/>
</dbReference>
<dbReference type="Pfam" id="PF24874">
    <property type="entry name" value="Piezo_THU9_anchor"/>
    <property type="match status" value="1"/>
</dbReference>
<evidence type="ECO:0000259" key="16">
    <source>
        <dbReference type="Pfam" id="PF24874"/>
    </source>
</evidence>
<feature type="transmembrane region" description="Helical" evidence="11">
    <location>
        <begin position="562"/>
        <end position="580"/>
    </location>
</feature>
<evidence type="ECO:0000256" key="4">
    <source>
        <dbReference type="ARBA" id="ARBA00022475"/>
    </source>
</evidence>
<feature type="transmembrane region" description="Helical" evidence="11">
    <location>
        <begin position="1225"/>
        <end position="1243"/>
    </location>
</feature>
<dbReference type="GO" id="GO:0005886">
    <property type="term" value="C:plasma membrane"/>
    <property type="evidence" value="ECO:0007669"/>
    <property type="project" value="UniProtKB-SubCell"/>
</dbReference>
<feature type="transmembrane region" description="Helical" evidence="11">
    <location>
        <begin position="1783"/>
        <end position="1805"/>
    </location>
</feature>
<dbReference type="InterPro" id="IPR031805">
    <property type="entry name" value="Piezo_TM25-28"/>
</dbReference>
<dbReference type="InterPro" id="IPR056770">
    <property type="entry name" value="Piezo_THU9_anchor"/>
</dbReference>
<feature type="transmembrane region" description="Helical" evidence="11">
    <location>
        <begin position="983"/>
        <end position="1004"/>
    </location>
</feature>
<feature type="domain" description="Piezo transmembrane helical unit" evidence="14">
    <location>
        <begin position="1525"/>
        <end position="1649"/>
    </location>
</feature>
<name>A0A1S6WN70_BERAB</name>
<comment type="subcellular location">
    <subcellularLocation>
        <location evidence="1">Cell membrane</location>
        <topology evidence="1">Multi-pass membrane protein</topology>
    </subcellularLocation>
</comment>
<feature type="transmembrane region" description="Helical" evidence="11">
    <location>
        <begin position="1742"/>
        <end position="1763"/>
    </location>
</feature>
<dbReference type="Pfam" id="PF23188">
    <property type="entry name" value="THU_Piezo1"/>
    <property type="match status" value="1"/>
</dbReference>
<keyword evidence="6 11" id="KW-1133">Transmembrane helix</keyword>
<keyword evidence="8 11" id="KW-0472">Membrane</keyword>
<reference evidence="17" key="1">
    <citation type="submission" date="2016-09" db="EMBL/GenBank/DDBJ databases">
        <title>Transcriptomic survey across the phylum Ctenophora.</title>
        <authorList>
            <person name="Francis W.R."/>
            <person name="Haddock S.H.D."/>
        </authorList>
    </citation>
    <scope>NUCLEOTIDE SEQUENCE</scope>
    <source>
        <strain evidence="17">D340SS3</strain>
    </source>
</reference>
<dbReference type="EMBL" id="KX853884">
    <property type="protein sequence ID" value="AQX17753.1"/>
    <property type="molecule type" value="mRNA"/>
</dbReference>
<feature type="transmembrane region" description="Helical" evidence="11">
    <location>
        <begin position="1151"/>
        <end position="1177"/>
    </location>
</feature>
<feature type="transmembrane region" description="Helical" evidence="11">
    <location>
        <begin position="755"/>
        <end position="780"/>
    </location>
</feature>
<feature type="transmembrane region" description="Helical" evidence="11">
    <location>
        <begin position="398"/>
        <end position="430"/>
    </location>
</feature>
<feature type="transmembrane region" description="Helical" evidence="11">
    <location>
        <begin position="291"/>
        <end position="315"/>
    </location>
</feature>
<feature type="domain" description="Piezo TM1-24" evidence="15">
    <location>
        <begin position="163"/>
        <end position="662"/>
    </location>
</feature>
<evidence type="ECO:0000259" key="12">
    <source>
        <dbReference type="Pfam" id="PF12166"/>
    </source>
</evidence>
<accession>A0A1S6WN70</accession>
<feature type="compositionally biased region" description="Low complexity" evidence="10">
    <location>
        <begin position="1367"/>
        <end position="1381"/>
    </location>
</feature>
<feature type="transmembrane region" description="Helical" evidence="11">
    <location>
        <begin position="220"/>
        <end position="242"/>
    </location>
</feature>
<feature type="transmembrane region" description="Helical" evidence="11">
    <location>
        <begin position="1848"/>
        <end position="1865"/>
    </location>
</feature>
<feature type="transmembrane region" description="Helical" evidence="11">
    <location>
        <begin position="1877"/>
        <end position="1900"/>
    </location>
</feature>
<evidence type="ECO:0000256" key="8">
    <source>
        <dbReference type="ARBA" id="ARBA00023136"/>
    </source>
</evidence>
<feature type="transmembrane region" description="Helical" evidence="11">
    <location>
        <begin position="2253"/>
        <end position="2274"/>
    </location>
</feature>
<organism evidence="17">
    <name type="scientific">Beroe abyssicola</name>
    <name type="common">Comb jelly</name>
    <dbReference type="NCBI Taxonomy" id="320166"/>
    <lineage>
        <taxon>Eukaryota</taxon>
        <taxon>Metazoa</taxon>
        <taxon>Ctenophora</taxon>
        <taxon>Nuda</taxon>
        <taxon>Beroida</taxon>
        <taxon>Beroidae</taxon>
        <taxon>Beroe</taxon>
    </lineage>
</organism>
<feature type="transmembrane region" description="Helical" evidence="11">
    <location>
        <begin position="868"/>
        <end position="888"/>
    </location>
</feature>
<evidence type="ECO:0000313" key="17">
    <source>
        <dbReference type="EMBL" id="AQX17753.1"/>
    </source>
</evidence>
<keyword evidence="3" id="KW-0813">Transport</keyword>
<feature type="transmembrane region" description="Helical" evidence="11">
    <location>
        <begin position="442"/>
        <end position="461"/>
    </location>
</feature>
<feature type="transmembrane region" description="Helical" evidence="11">
    <location>
        <begin position="1953"/>
        <end position="1976"/>
    </location>
</feature>
<dbReference type="PANTHER" id="PTHR47049:SF2">
    <property type="entry name" value="PIEZO-TYPE MECHANOSENSITIVE ION CHANNEL HOMOLOG"/>
    <property type="match status" value="1"/>
</dbReference>
<evidence type="ECO:0000256" key="2">
    <source>
        <dbReference type="ARBA" id="ARBA00007821"/>
    </source>
</evidence>
<dbReference type="InterPro" id="IPR056769">
    <property type="entry name" value="Piezo_TM1-24"/>
</dbReference>
<dbReference type="Pfam" id="PF15917">
    <property type="entry name" value="Piezo_TM25-28"/>
    <property type="match status" value="1"/>
</dbReference>
<dbReference type="InterPro" id="IPR027272">
    <property type="entry name" value="Piezo"/>
</dbReference>
<feature type="transmembrane region" description="Helical" evidence="11">
    <location>
        <begin position="792"/>
        <end position="813"/>
    </location>
</feature>
<dbReference type="SMR" id="A0A1S6WN70"/>
<feature type="region of interest" description="Disordered" evidence="10">
    <location>
        <begin position="1358"/>
        <end position="1385"/>
    </location>
</feature>
<dbReference type="InterPro" id="IPR031334">
    <property type="entry name" value="Piezo_cap_dom"/>
</dbReference>
<dbReference type="Pfam" id="PF12166">
    <property type="entry name" value="Piezo_cap"/>
    <property type="match status" value="1"/>
</dbReference>
<feature type="domain" description="Piezo TM25-28" evidence="13">
    <location>
        <begin position="1086"/>
        <end position="1365"/>
    </location>
</feature>
<evidence type="ECO:0000256" key="3">
    <source>
        <dbReference type="ARBA" id="ARBA00022448"/>
    </source>
</evidence>
<feature type="transmembrane region" description="Helical" evidence="11">
    <location>
        <begin position="640"/>
        <end position="661"/>
    </location>
</feature>
<feature type="transmembrane region" description="Helical" evidence="11">
    <location>
        <begin position="592"/>
        <end position="610"/>
    </location>
</feature>
<proteinExistence type="evidence at transcript level"/>
<feature type="transmembrane region" description="Helical" evidence="11">
    <location>
        <begin position="1569"/>
        <end position="1587"/>
    </location>
</feature>
<evidence type="ECO:0000259" key="15">
    <source>
        <dbReference type="Pfam" id="PF24871"/>
    </source>
</evidence>
<dbReference type="Pfam" id="PF24871">
    <property type="entry name" value="Piezo_TM1-24"/>
    <property type="match status" value="2"/>
</dbReference>
<evidence type="ECO:0000256" key="5">
    <source>
        <dbReference type="ARBA" id="ARBA00022692"/>
    </source>
</evidence>
<feature type="transmembrane region" description="Helical" evidence="11">
    <location>
        <begin position="20"/>
        <end position="42"/>
    </location>
</feature>
<feature type="transmembrane region" description="Helical" evidence="11">
    <location>
        <begin position="946"/>
        <end position="971"/>
    </location>
</feature>
<evidence type="ECO:0000256" key="10">
    <source>
        <dbReference type="SAM" id="MobiDB-lite"/>
    </source>
</evidence>
<feature type="transmembrane region" description="Helical" evidence="11">
    <location>
        <begin position="1543"/>
        <end position="1562"/>
    </location>
</feature>
<feature type="transmembrane region" description="Helical" evidence="11">
    <location>
        <begin position="1518"/>
        <end position="1537"/>
    </location>
</feature>
<evidence type="ECO:0000256" key="1">
    <source>
        <dbReference type="ARBA" id="ARBA00004651"/>
    </source>
</evidence>
<feature type="domain" description="Piezo TM1-24" evidence="15">
    <location>
        <begin position="29"/>
        <end position="149"/>
    </location>
</feature>
<keyword evidence="9" id="KW-0407">Ion channel</keyword>
<evidence type="ECO:0000256" key="7">
    <source>
        <dbReference type="ARBA" id="ARBA00023065"/>
    </source>
</evidence>
<evidence type="ECO:0000259" key="14">
    <source>
        <dbReference type="Pfam" id="PF23188"/>
    </source>
</evidence>
<evidence type="ECO:0000259" key="13">
    <source>
        <dbReference type="Pfam" id="PF15917"/>
    </source>
</evidence>
<feature type="transmembrane region" description="Helical" evidence="11">
    <location>
        <begin position="128"/>
        <end position="147"/>
    </location>
</feature>
<feature type="transmembrane region" description="Helical" evidence="11">
    <location>
        <begin position="1094"/>
        <end position="1113"/>
    </location>
</feature>
<evidence type="ECO:0000256" key="9">
    <source>
        <dbReference type="ARBA" id="ARBA00023303"/>
    </source>
</evidence>
<protein>
    <submittedName>
        <fullName evidence="17">Piezo mechanosensor</fullName>
    </submittedName>
</protein>
<evidence type="ECO:0000256" key="11">
    <source>
        <dbReference type="SAM" id="Phobius"/>
    </source>
</evidence>
<keyword evidence="5 11" id="KW-0812">Transmembrane</keyword>
<feature type="domain" description="Piezo non-specific cation channel cap" evidence="12">
    <location>
        <begin position="2039"/>
        <end position="2337"/>
    </location>
</feature>